<keyword evidence="1" id="KW-0175">Coiled coil</keyword>
<gene>
    <name evidence="2" type="ORF">CCUR1050_LOCUS2771</name>
</gene>
<name>A0A7S0LX04_9CRYP</name>
<proteinExistence type="predicted"/>
<protein>
    <submittedName>
        <fullName evidence="2">Uncharacterized protein</fullName>
    </submittedName>
</protein>
<reference evidence="2" key="1">
    <citation type="submission" date="2021-01" db="EMBL/GenBank/DDBJ databases">
        <authorList>
            <person name="Corre E."/>
            <person name="Pelletier E."/>
            <person name="Niang G."/>
            <person name="Scheremetjew M."/>
            <person name="Finn R."/>
            <person name="Kale V."/>
            <person name="Holt S."/>
            <person name="Cochrane G."/>
            <person name="Meng A."/>
            <person name="Brown T."/>
            <person name="Cohen L."/>
        </authorList>
    </citation>
    <scope>NUCLEOTIDE SEQUENCE</scope>
    <source>
        <strain evidence="2">CCAP979/52</strain>
    </source>
</reference>
<organism evidence="2">
    <name type="scientific">Cryptomonas curvata</name>
    <dbReference type="NCBI Taxonomy" id="233186"/>
    <lineage>
        <taxon>Eukaryota</taxon>
        <taxon>Cryptophyceae</taxon>
        <taxon>Cryptomonadales</taxon>
        <taxon>Cryptomonadaceae</taxon>
        <taxon>Cryptomonas</taxon>
    </lineage>
</organism>
<dbReference type="AlphaFoldDB" id="A0A7S0LX04"/>
<feature type="coiled-coil region" evidence="1">
    <location>
        <begin position="83"/>
        <end position="121"/>
    </location>
</feature>
<evidence type="ECO:0000313" key="2">
    <source>
        <dbReference type="EMBL" id="CAD8625094.1"/>
    </source>
</evidence>
<accession>A0A7S0LX04</accession>
<sequence>MVFNSRIHFRSQNTILFRANANKKVHALKMVDTLQVVSAWETILKQSSAVAPLVGLLAVVVGAWKYLEHTIFNRLKDILSLKDKNLGQNVENVEKKLTNLDEDLEEKFSNNKENLETLKQSMDLKLENVRVSLKGDIALVQANLEGVHAKLDEVLAFQKEFLKMYIGFEHRLSVVEGKIGII</sequence>
<evidence type="ECO:0000256" key="1">
    <source>
        <dbReference type="SAM" id="Coils"/>
    </source>
</evidence>
<dbReference type="EMBL" id="HBEZ01004961">
    <property type="protein sequence ID" value="CAD8625094.1"/>
    <property type="molecule type" value="Transcribed_RNA"/>
</dbReference>